<dbReference type="SMART" id="SM00869">
    <property type="entry name" value="Autotransporter"/>
    <property type="match status" value="1"/>
</dbReference>
<dbReference type="PROSITE" id="PS51257">
    <property type="entry name" value="PROKAR_LIPOPROTEIN"/>
    <property type="match status" value="1"/>
</dbReference>
<accession>A0ABN5JHR8</accession>
<dbReference type="RefSeq" id="WP_005948065.1">
    <property type="nucleotide sequence ID" value="NZ_CP028103.1"/>
</dbReference>
<dbReference type="EMBL" id="CP028103">
    <property type="protein sequence ID" value="AVQ31723.1"/>
    <property type="molecule type" value="Genomic_DNA"/>
</dbReference>
<keyword evidence="3" id="KW-1185">Reference proteome</keyword>
<dbReference type="Pfam" id="PF03797">
    <property type="entry name" value="Autotransporter"/>
    <property type="match status" value="1"/>
</dbReference>
<dbReference type="InterPro" id="IPR005546">
    <property type="entry name" value="Autotransporte_beta"/>
</dbReference>
<organism evidence="2 3">
    <name type="scientific">Fusobacterium varium ATCC 27725</name>
    <dbReference type="NCBI Taxonomy" id="469618"/>
    <lineage>
        <taxon>Bacteria</taxon>
        <taxon>Fusobacteriati</taxon>
        <taxon>Fusobacteriota</taxon>
        <taxon>Fusobacteriia</taxon>
        <taxon>Fusobacteriales</taxon>
        <taxon>Fusobacteriaceae</taxon>
        <taxon>Fusobacterium</taxon>
    </lineage>
</organism>
<dbReference type="InterPro" id="IPR036709">
    <property type="entry name" value="Autotransporte_beta_dom_sf"/>
</dbReference>
<evidence type="ECO:0000313" key="3">
    <source>
        <dbReference type="Proteomes" id="UP000241238"/>
    </source>
</evidence>
<dbReference type="GeneID" id="77468530"/>
<evidence type="ECO:0000259" key="1">
    <source>
        <dbReference type="PROSITE" id="PS51208"/>
    </source>
</evidence>
<proteinExistence type="predicted"/>
<evidence type="ECO:0000313" key="2">
    <source>
        <dbReference type="EMBL" id="AVQ31723.1"/>
    </source>
</evidence>
<reference evidence="3" key="1">
    <citation type="journal article" date="2018" name="MSphere">
        <title>Fusobacterium Genomics Using MinION and Illumina Sequencing Enables Genome Completion and Correction.</title>
        <authorList>
            <person name="Todd S.M."/>
            <person name="Settlage R.E."/>
            <person name="Lahmers K.K."/>
            <person name="Slade D.J."/>
        </authorList>
    </citation>
    <scope>NUCLEOTIDE SEQUENCE [LARGE SCALE GENOMIC DNA]</scope>
    <source>
        <strain evidence="3">ATCC 27725</strain>
    </source>
</reference>
<dbReference type="Gene3D" id="2.40.128.130">
    <property type="entry name" value="Autotransporter beta-domain"/>
    <property type="match status" value="1"/>
</dbReference>
<dbReference type="Proteomes" id="UP000241238">
    <property type="component" value="Chromosome"/>
</dbReference>
<dbReference type="SUPFAM" id="SSF103515">
    <property type="entry name" value="Autotransporter"/>
    <property type="match status" value="1"/>
</dbReference>
<name>A0ABN5JHR8_FUSVA</name>
<feature type="domain" description="Autotransporter" evidence="1">
    <location>
        <begin position="745"/>
        <end position="1027"/>
    </location>
</feature>
<gene>
    <name evidence="2" type="ORF">C4N18_11055</name>
</gene>
<sequence>MIEKVMKAVKSSNKRRGRNITIGAVIGFLLSCTAVMGADDNYLWIKEDGGTIQFTKEKDTTGSGTDWGKTNPYTENNWNGSTYINNMTLSSSENNGKDANGKDISYGVRFSEDMTGLEFRNNGSIMGIGGDVTYGIYNEGTITNLINNGSIESSDGYGIYNEGTIINLVNSGFISSSDGNTAIENNATIKKLINNGSITAEGDVISSHDTIGNLLNNGSMKTSGGSGISSNADIETIMNNGLIKGSIYNQSNIISLENTGIIYEKSDEPIYNEGGTIGTANNYGILATQGNSVVYGSSITTENNYGLYITEADGKITVDDTKSKDSVEIVVGYDKDGKEITKSMTIRNATLNGDSGEATETVSFEFKGEVGEFDNSILNGKNETLKVSGTGNQITDSIINAYGTAVVMNENMSTLILDNTIVNGGISKDDGTVSPVNIAGNGNTLTIQGNSIINGGDTVITVSGEKNALVLEGNVKINGEMKSTGTNNLISLNGNAEDGMNILHNISGFTNMNIENNVTFFEDIKVTGTETVTVHKDGVLNLRLKRSEDTKDEEIPIGVHAFSEREGKHEMTIKGTSEGEAGTLNFITNGIGKKIDVDMENIELENMLIKASSIIDKAEIDGDYIHLGAGSDLSGIVNPKVSKYDSLNGIYKSLYSSTDENIDALRDMLSMTYLGKNYDYNNATDEEQLKALMSYLDSIYTGTPYSVSSELSRKSMGMFRDIITENQFRPDLNRWLVMGGLTHRDGGTKDSYYGQNYHGFDTGTADVDVDMKLTGAYALGKYGYSENISLGVTAGGNRSEAKLPMSKVKGNSGYVGAFAENYRGNLTLKAGAGIQYSEYDANRATLGGHSYSDKYSDMTYDIYLNGRYSHNIGENLFLEPYGTLSYTYIKQDSADEGSKVLAIETDSKTFDYTAAKVGVDLKKVIPHEKGKSTLSTGVSYTRLLTGSDEENITGRFKGENATDFDILVAHKNEHSIGLNAKYTLELESGILFDVKGSYNVERDSHNGNGKNRNKGEWIIGAGLGYKF</sequence>
<protein>
    <submittedName>
        <fullName evidence="2">Autotransporter domain-containing protein</fullName>
    </submittedName>
</protein>
<dbReference type="PROSITE" id="PS51208">
    <property type="entry name" value="AUTOTRANSPORTER"/>
    <property type="match status" value="1"/>
</dbReference>